<feature type="compositionally biased region" description="Low complexity" evidence="4">
    <location>
        <begin position="510"/>
        <end position="524"/>
    </location>
</feature>
<dbReference type="SUPFAM" id="SSF48403">
    <property type="entry name" value="Ankyrin repeat"/>
    <property type="match status" value="1"/>
</dbReference>
<keyword evidence="1" id="KW-0677">Repeat</keyword>
<evidence type="ECO:0000256" key="3">
    <source>
        <dbReference type="PROSITE-ProRule" id="PRU00023"/>
    </source>
</evidence>
<dbReference type="GO" id="GO:0005737">
    <property type="term" value="C:cytoplasm"/>
    <property type="evidence" value="ECO:0007669"/>
    <property type="project" value="TreeGrafter"/>
</dbReference>
<dbReference type="InterPro" id="IPR002110">
    <property type="entry name" value="Ankyrin_rpt"/>
</dbReference>
<gene>
    <name evidence="6" type="primary">ANKRD55</name>
</gene>
<dbReference type="Pfam" id="PF12796">
    <property type="entry name" value="Ank_2"/>
    <property type="match status" value="2"/>
</dbReference>
<dbReference type="PANTHER" id="PTHR24198">
    <property type="entry name" value="ANKYRIN REPEAT AND PROTEIN KINASE DOMAIN-CONTAINING PROTEIN"/>
    <property type="match status" value="1"/>
</dbReference>
<feature type="repeat" description="ANK" evidence="3">
    <location>
        <begin position="223"/>
        <end position="255"/>
    </location>
</feature>
<dbReference type="PROSITE" id="PS50297">
    <property type="entry name" value="ANK_REP_REGION"/>
    <property type="match status" value="3"/>
</dbReference>
<reference evidence="6" key="1">
    <citation type="submission" date="2025-08" db="UniProtKB">
        <authorList>
            <consortium name="RefSeq"/>
        </authorList>
    </citation>
    <scope>IDENTIFICATION</scope>
    <source>
        <tissue evidence="6">Muscle</tissue>
    </source>
</reference>
<dbReference type="KEGG" id="pdic:114506843"/>
<feature type="repeat" description="ANK" evidence="3">
    <location>
        <begin position="122"/>
        <end position="154"/>
    </location>
</feature>
<dbReference type="Gene3D" id="1.25.40.20">
    <property type="entry name" value="Ankyrin repeat-containing domain"/>
    <property type="match status" value="4"/>
</dbReference>
<feature type="region of interest" description="Disordered" evidence="4">
    <location>
        <begin position="903"/>
        <end position="963"/>
    </location>
</feature>
<feature type="compositionally biased region" description="Basic and acidic residues" evidence="4">
    <location>
        <begin position="424"/>
        <end position="437"/>
    </location>
</feature>
<feature type="region of interest" description="Disordered" evidence="4">
    <location>
        <begin position="382"/>
        <end position="554"/>
    </location>
</feature>
<feature type="region of interest" description="Disordered" evidence="4">
    <location>
        <begin position="710"/>
        <end position="750"/>
    </location>
</feature>
<proteinExistence type="predicted"/>
<dbReference type="CTD" id="79722"/>
<accession>A0A6J2MRC8</accession>
<dbReference type="FunCoup" id="A0A6J2MRC8">
    <property type="interactions" value="40"/>
</dbReference>
<keyword evidence="2 3" id="KW-0040">ANK repeat</keyword>
<evidence type="ECO:0000313" key="5">
    <source>
        <dbReference type="Proteomes" id="UP000504628"/>
    </source>
</evidence>
<dbReference type="AlphaFoldDB" id="A0A6J2MRC8"/>
<evidence type="ECO:0000256" key="4">
    <source>
        <dbReference type="SAM" id="MobiDB-lite"/>
    </source>
</evidence>
<sequence length="963" mass="103341">MRFLWHEVLTGSETQPDRFSPTYPPHEGCAWEKPCERGGWARRHAVGSLRAGLAPRPPGVVLGLLYLQSRQHRPSRCASPTGESLEEVDLTLVYQAAASGDVGALTAAIREDPSVLECCDGEGCTPLMHAVCGRQADTVRLLLKMGADLNAQDARGRTSLCLAAYLGWLDGCVSLLRNGAKHSIPDKNGRLPLHAATAEPDARLLAVLVQQSSLGEVNHQDNEGMAPLHWAAFHNQPQHAQLLLRKGADPALADKDFKTALHWAVQSGNRTLCALILSHRQGPALVNCDDESGKTCVHMAAAAGFSDVLAELARVPACDLQALDVDDRTPLHWAAAAGQAACVQALLDLGVDDGLRDVHGSTALAYALRGGHLACVRLLSEDSRAEPARPPPAQPGRPRKKEEGRHGVLHQIFGKGRRAGQRAPPDDGRPDAHRGEPPSEVDDIITTFDGVLGSNCQEQPGDQGPMVGFRKRTPEDSKHLWREKRPPARQGLPPIRTQSLPPIAVGNGFPTACPGAPAHAGPQHAGPPPSQKSWSEQDLLHSRPGGQALRGDPREGLCQAWPAAAADRLLDRLLSGRPSQQDAPGPARLPQLHGPWAGQSLHHLSPDRARIRDLPFSRNSLAPLPDQKFLSGGPLRASRVLPAIPSHRGASPAPGTETERGSHPPARTTCTDRVPGPGHWALFLVVCVTRRPRVGPLRADWLSPWQGDTAAAECDGQDLVPPRRKRRKRRKSVARDRLHSRLRRLSPRVGEADPRATWLPLHLPPHEGTPALHGRPQCRGGEGAAGITEKQPPSLMGRHSRLPVHRPRPAPGSGRLAEFRFTTAASVTRARETGDGSLVTAWQILFASLSHKSHGRVWEILWTAVQTALASIAQQMACEPKDCRFDSRSRCCFREKRNSGEARARSGFGVSGCSAGAGPPRGEMPRTQRPDLDPGLPVNVAAGASGGSAQGPVPALRSPGCGV</sequence>
<dbReference type="PANTHER" id="PTHR24198:SF188">
    <property type="entry name" value="ANKYRIN REPEAT DOMAIN 55"/>
    <property type="match status" value="1"/>
</dbReference>
<evidence type="ECO:0000256" key="1">
    <source>
        <dbReference type="ARBA" id="ARBA00022737"/>
    </source>
</evidence>
<dbReference type="InParanoid" id="A0A6J2MRC8"/>
<keyword evidence="5" id="KW-1185">Reference proteome</keyword>
<dbReference type="PROSITE" id="PS50088">
    <property type="entry name" value="ANK_REPEAT"/>
    <property type="match status" value="3"/>
</dbReference>
<feature type="compositionally biased region" description="Basic and acidic residues" evidence="4">
    <location>
        <begin position="472"/>
        <end position="486"/>
    </location>
</feature>
<evidence type="ECO:0000256" key="2">
    <source>
        <dbReference type="ARBA" id="ARBA00023043"/>
    </source>
</evidence>
<protein>
    <submittedName>
        <fullName evidence="6">LOW QUALITY PROTEIN: ankyrin repeat domain-containing protein 55</fullName>
    </submittedName>
</protein>
<feature type="region of interest" description="Disordered" evidence="4">
    <location>
        <begin position="774"/>
        <end position="802"/>
    </location>
</feature>
<dbReference type="InterPro" id="IPR036770">
    <property type="entry name" value="Ankyrin_rpt-contain_sf"/>
</dbReference>
<name>A0A6J2MRC8_9CHIR</name>
<feature type="region of interest" description="Disordered" evidence="4">
    <location>
        <begin position="576"/>
        <end position="601"/>
    </location>
</feature>
<dbReference type="RefSeq" id="XP_028380560.1">
    <property type="nucleotide sequence ID" value="XM_028524759.1"/>
</dbReference>
<dbReference type="SMART" id="SM00248">
    <property type="entry name" value="ANK"/>
    <property type="match status" value="8"/>
</dbReference>
<feature type="compositionally biased region" description="Basic residues" evidence="4">
    <location>
        <begin position="722"/>
        <end position="732"/>
    </location>
</feature>
<feature type="repeat" description="ANK" evidence="3">
    <location>
        <begin position="326"/>
        <end position="358"/>
    </location>
</feature>
<dbReference type="Proteomes" id="UP000504628">
    <property type="component" value="Chromosome 3"/>
</dbReference>
<feature type="compositionally biased region" description="Basic and acidic residues" evidence="4">
    <location>
        <begin position="923"/>
        <end position="932"/>
    </location>
</feature>
<dbReference type="GeneID" id="114506843"/>
<organism evidence="5 6">
    <name type="scientific">Phyllostomus discolor</name>
    <name type="common">pale spear-nosed bat</name>
    <dbReference type="NCBI Taxonomy" id="89673"/>
    <lineage>
        <taxon>Eukaryota</taxon>
        <taxon>Metazoa</taxon>
        <taxon>Chordata</taxon>
        <taxon>Craniata</taxon>
        <taxon>Vertebrata</taxon>
        <taxon>Euteleostomi</taxon>
        <taxon>Mammalia</taxon>
        <taxon>Eutheria</taxon>
        <taxon>Laurasiatheria</taxon>
        <taxon>Chiroptera</taxon>
        <taxon>Yangochiroptera</taxon>
        <taxon>Phyllostomidae</taxon>
        <taxon>Phyllostominae</taxon>
        <taxon>Phyllostomus</taxon>
    </lineage>
</organism>
<dbReference type="OrthoDB" id="539213at2759"/>
<feature type="region of interest" description="Disordered" evidence="4">
    <location>
        <begin position="644"/>
        <end position="672"/>
    </location>
</feature>
<dbReference type="Pfam" id="PF00023">
    <property type="entry name" value="Ank"/>
    <property type="match status" value="1"/>
</dbReference>
<evidence type="ECO:0000313" key="6">
    <source>
        <dbReference type="RefSeq" id="XP_028380560.1"/>
    </source>
</evidence>